<evidence type="ECO:0000256" key="4">
    <source>
        <dbReference type="ARBA" id="ARBA00022982"/>
    </source>
</evidence>
<dbReference type="Pfam" id="PF13442">
    <property type="entry name" value="Cytochrome_CBB3"/>
    <property type="match status" value="1"/>
</dbReference>
<dbReference type="InterPro" id="IPR009056">
    <property type="entry name" value="Cyt_c-like_dom"/>
</dbReference>
<dbReference type="Proteomes" id="UP000675747">
    <property type="component" value="Unassembled WGS sequence"/>
</dbReference>
<evidence type="ECO:0000256" key="2">
    <source>
        <dbReference type="ARBA" id="ARBA00022617"/>
    </source>
</evidence>
<evidence type="ECO:0000256" key="3">
    <source>
        <dbReference type="ARBA" id="ARBA00022723"/>
    </source>
</evidence>
<protein>
    <submittedName>
        <fullName evidence="8">C-type cytochrome</fullName>
    </submittedName>
</protein>
<dbReference type="AlphaFoldDB" id="A0A8J7VWZ2"/>
<gene>
    <name evidence="9" type="ORF">KB893_008780</name>
    <name evidence="8" type="ORF">KB893_11970</name>
</gene>
<organism evidence="8">
    <name type="scientific">Coralloluteibacterium stylophorae</name>
    <dbReference type="NCBI Taxonomy" id="1776034"/>
    <lineage>
        <taxon>Bacteria</taxon>
        <taxon>Pseudomonadati</taxon>
        <taxon>Pseudomonadota</taxon>
        <taxon>Gammaproteobacteria</taxon>
        <taxon>Lysobacterales</taxon>
        <taxon>Lysobacteraceae</taxon>
        <taxon>Coralloluteibacterium</taxon>
    </lineage>
</organism>
<evidence type="ECO:0000313" key="10">
    <source>
        <dbReference type="Proteomes" id="UP000675747"/>
    </source>
</evidence>
<dbReference type="Pfam" id="PF00034">
    <property type="entry name" value="Cytochrom_C"/>
    <property type="match status" value="1"/>
</dbReference>
<reference evidence="8" key="2">
    <citation type="submission" date="2021-04" db="EMBL/GenBank/DDBJ databases">
        <authorList>
            <person name="Karlyshev A.V."/>
        </authorList>
    </citation>
    <scope>NUCLEOTIDE SEQUENCE</scope>
    <source>
        <strain evidence="8">LMG 29479</strain>
    </source>
</reference>
<dbReference type="RefSeq" id="WP_211927141.1">
    <property type="nucleotide sequence ID" value="NZ_JAGQFT020000005.1"/>
</dbReference>
<dbReference type="GO" id="GO:0020037">
    <property type="term" value="F:heme binding"/>
    <property type="evidence" value="ECO:0007669"/>
    <property type="project" value="InterPro"/>
</dbReference>
<feature type="domain" description="Cytochrome c" evidence="7">
    <location>
        <begin position="270"/>
        <end position="360"/>
    </location>
</feature>
<dbReference type="PROSITE" id="PS51007">
    <property type="entry name" value="CYTC"/>
    <property type="match status" value="3"/>
</dbReference>
<sequence>MTLRITWKRALLTLFALAVFGMAVAWSGAINIAASSGHWPVTAWFLHWTMRNSARTWSTVQAPDEPLDDGGLVSAAGHFARSCAACHGAPGAAPSPVMQGATPEAPDLAATAAEWSDAELFWIVRHGVKYTGMPAWPAQDRDDEVRRMAAFVRRLPGMSTDEYRGLVGAGLVAATPLQVAGPMPVETCIGCHGADGRGRGQDDIPVLGGQHPAYLAATLRDYASGERESAIMANVAVALTRADIDRLASHFAALPGLPRAQPMRRADAPEELADAARIATEGLPENDLPACTSCHDGRKRDRYPVLSGQRAPYIAARLRAWRGEETVVDARKSSDTMPTIARRIPEDMIEPLARYWAAQSPEAGQDRR</sequence>
<dbReference type="SUPFAM" id="SSF46626">
    <property type="entry name" value="Cytochrome c"/>
    <property type="match status" value="3"/>
</dbReference>
<evidence type="ECO:0000313" key="8">
    <source>
        <dbReference type="EMBL" id="MBR0563223.1"/>
    </source>
</evidence>
<dbReference type="PANTHER" id="PTHR33751:SF9">
    <property type="entry name" value="CYTOCHROME C4"/>
    <property type="match status" value="1"/>
</dbReference>
<feature type="domain" description="Cytochrome c" evidence="7">
    <location>
        <begin position="65"/>
        <end position="156"/>
    </location>
</feature>
<dbReference type="EMBL" id="JAGQFT020000005">
    <property type="protein sequence ID" value="MBS7457230.1"/>
    <property type="molecule type" value="Genomic_DNA"/>
</dbReference>
<dbReference type="GO" id="GO:0046872">
    <property type="term" value="F:metal ion binding"/>
    <property type="evidence" value="ECO:0007669"/>
    <property type="project" value="UniProtKB-KW"/>
</dbReference>
<evidence type="ECO:0000259" key="7">
    <source>
        <dbReference type="PROSITE" id="PS51007"/>
    </source>
</evidence>
<dbReference type="Gene3D" id="1.10.760.10">
    <property type="entry name" value="Cytochrome c-like domain"/>
    <property type="match status" value="3"/>
</dbReference>
<feature type="domain" description="Cytochrome c" evidence="7">
    <location>
        <begin position="165"/>
        <end position="255"/>
    </location>
</feature>
<reference evidence="9 10" key="1">
    <citation type="journal article" date="2021" name="Microbiol. Resour. Announc.">
        <title>Draft Genome Sequence of Coralloluteibacterium stylophorae LMG 29479T.</title>
        <authorList>
            <person name="Karlyshev A.V."/>
            <person name="Kudryashova E.B."/>
            <person name="Ariskina E.V."/>
            <person name="Conroy A.P."/>
            <person name="Abidueva E.Y."/>
        </authorList>
    </citation>
    <scope>NUCLEOTIDE SEQUENCE [LARGE SCALE GENOMIC DNA]</scope>
    <source>
        <strain evidence="9 10">LMG 29479</strain>
    </source>
</reference>
<evidence type="ECO:0000256" key="5">
    <source>
        <dbReference type="ARBA" id="ARBA00023004"/>
    </source>
</evidence>
<evidence type="ECO:0000256" key="1">
    <source>
        <dbReference type="ARBA" id="ARBA00022448"/>
    </source>
</evidence>
<keyword evidence="2 6" id="KW-0349">Heme</keyword>
<dbReference type="GO" id="GO:0009055">
    <property type="term" value="F:electron transfer activity"/>
    <property type="evidence" value="ECO:0007669"/>
    <property type="project" value="InterPro"/>
</dbReference>
<dbReference type="EMBL" id="JAGQFT010000110">
    <property type="protein sequence ID" value="MBR0563223.1"/>
    <property type="molecule type" value="Genomic_DNA"/>
</dbReference>
<dbReference type="InterPro" id="IPR036909">
    <property type="entry name" value="Cyt_c-like_dom_sf"/>
</dbReference>
<accession>A0A8J7VWZ2</accession>
<dbReference type="InterPro" id="IPR050597">
    <property type="entry name" value="Cytochrome_c_Oxidase_Subunit"/>
</dbReference>
<proteinExistence type="predicted"/>
<keyword evidence="3 6" id="KW-0479">Metal-binding</keyword>
<evidence type="ECO:0000313" key="9">
    <source>
        <dbReference type="EMBL" id="MBS7457230.1"/>
    </source>
</evidence>
<name>A0A8J7VWZ2_9GAMM</name>
<keyword evidence="1" id="KW-0813">Transport</keyword>
<keyword evidence="5 6" id="KW-0408">Iron</keyword>
<keyword evidence="10" id="KW-1185">Reference proteome</keyword>
<keyword evidence="4" id="KW-0249">Electron transport</keyword>
<dbReference type="PANTHER" id="PTHR33751">
    <property type="entry name" value="CBB3-TYPE CYTOCHROME C OXIDASE SUBUNIT FIXP"/>
    <property type="match status" value="1"/>
</dbReference>
<evidence type="ECO:0000256" key="6">
    <source>
        <dbReference type="PROSITE-ProRule" id="PRU00433"/>
    </source>
</evidence>
<comment type="caution">
    <text evidence="8">The sequence shown here is derived from an EMBL/GenBank/DDBJ whole genome shotgun (WGS) entry which is preliminary data.</text>
</comment>